<dbReference type="Gene3D" id="3.40.630.30">
    <property type="match status" value="1"/>
</dbReference>
<accession>A0A0R2DGP1</accession>
<dbReference type="InterPro" id="IPR016181">
    <property type="entry name" value="Acyl_CoA_acyltransferase"/>
</dbReference>
<dbReference type="GO" id="GO:0016747">
    <property type="term" value="F:acyltransferase activity, transferring groups other than amino-acyl groups"/>
    <property type="evidence" value="ECO:0007669"/>
    <property type="project" value="InterPro"/>
</dbReference>
<dbReference type="PROSITE" id="PS51186">
    <property type="entry name" value="GNAT"/>
    <property type="match status" value="1"/>
</dbReference>
<dbReference type="CDD" id="cd04301">
    <property type="entry name" value="NAT_SF"/>
    <property type="match status" value="1"/>
</dbReference>
<protein>
    <submittedName>
        <fullName evidence="2">Acetyltransferase</fullName>
    </submittedName>
</protein>
<gene>
    <name evidence="2" type="ORF">FD13_GL000916</name>
</gene>
<keyword evidence="2" id="KW-0808">Transferase</keyword>
<name>A0A0R2DGP1_9LACO</name>
<dbReference type="Pfam" id="PF00583">
    <property type="entry name" value="Acetyltransf_1"/>
    <property type="match status" value="1"/>
</dbReference>
<reference evidence="2 3" key="1">
    <citation type="journal article" date="2015" name="Genome Announc.">
        <title>Expanding the biotechnology potential of lactobacilli through comparative genomics of 213 strains and associated genera.</title>
        <authorList>
            <person name="Sun Z."/>
            <person name="Harris H.M."/>
            <person name="McCann A."/>
            <person name="Guo C."/>
            <person name="Argimon S."/>
            <person name="Zhang W."/>
            <person name="Yang X."/>
            <person name="Jeffery I.B."/>
            <person name="Cooney J.C."/>
            <person name="Kagawa T.F."/>
            <person name="Liu W."/>
            <person name="Song Y."/>
            <person name="Salvetti E."/>
            <person name="Wrobel A."/>
            <person name="Rasinkangas P."/>
            <person name="Parkhill J."/>
            <person name="Rea M.C."/>
            <person name="O'Sullivan O."/>
            <person name="Ritari J."/>
            <person name="Douillard F.P."/>
            <person name="Paul Ross R."/>
            <person name="Yang R."/>
            <person name="Briner A.E."/>
            <person name="Felis G.E."/>
            <person name="de Vos W.M."/>
            <person name="Barrangou R."/>
            <person name="Klaenhammer T.R."/>
            <person name="Caufield P.W."/>
            <person name="Cui Y."/>
            <person name="Zhang H."/>
            <person name="O'Toole P.W."/>
        </authorList>
    </citation>
    <scope>NUCLEOTIDE SEQUENCE [LARGE SCALE GENOMIC DNA]</scope>
    <source>
        <strain evidence="2 3">DSM 21775</strain>
    </source>
</reference>
<dbReference type="SUPFAM" id="SSF55729">
    <property type="entry name" value="Acyl-CoA N-acyltransferases (Nat)"/>
    <property type="match status" value="1"/>
</dbReference>
<dbReference type="STRING" id="1423803.FD13_GL000916"/>
<organism evidence="2 3">
    <name type="scientific">Levilactobacillus senmaizukei DSM 21775 = NBRC 103853</name>
    <dbReference type="NCBI Taxonomy" id="1423803"/>
    <lineage>
        <taxon>Bacteria</taxon>
        <taxon>Bacillati</taxon>
        <taxon>Bacillota</taxon>
        <taxon>Bacilli</taxon>
        <taxon>Lactobacillales</taxon>
        <taxon>Lactobacillaceae</taxon>
        <taxon>Levilactobacillus</taxon>
    </lineage>
</organism>
<comment type="caution">
    <text evidence="2">The sequence shown here is derived from an EMBL/GenBank/DDBJ whole genome shotgun (WGS) entry which is preliminary data.</text>
</comment>
<proteinExistence type="predicted"/>
<evidence type="ECO:0000313" key="3">
    <source>
        <dbReference type="Proteomes" id="UP000051589"/>
    </source>
</evidence>
<dbReference type="PATRIC" id="fig|1423803.3.peg.915"/>
<sequence length="193" mass="21662">MVLDMRLRKATMEDLPHIESLIADGRDHLAAQGIDQWQKTYPHQDDLIKDIKNGWTVVNVDEETGELLGTCAVIPGPDATYAEIDGQWLTKDATYVAVHRVSVSRAHRGKGLTSKLFQEIFDRVDTMPTIESIRIDTNEKNTAMQHIIMKNGFTATGKVTLKRADVYGVKNFAYEKLTANIKPEHIVQTEAAQ</sequence>
<dbReference type="EMBL" id="AYZH01000002">
    <property type="protein sequence ID" value="KRN03161.1"/>
    <property type="molecule type" value="Genomic_DNA"/>
</dbReference>
<dbReference type="InterPro" id="IPR000182">
    <property type="entry name" value="GNAT_dom"/>
</dbReference>
<feature type="domain" description="N-acetyltransferase" evidence="1">
    <location>
        <begin position="5"/>
        <end position="180"/>
    </location>
</feature>
<dbReference type="AlphaFoldDB" id="A0A0R2DGP1"/>
<evidence type="ECO:0000259" key="1">
    <source>
        <dbReference type="PROSITE" id="PS51186"/>
    </source>
</evidence>
<keyword evidence="3" id="KW-1185">Reference proteome</keyword>
<evidence type="ECO:0000313" key="2">
    <source>
        <dbReference type="EMBL" id="KRN03161.1"/>
    </source>
</evidence>
<dbReference type="Proteomes" id="UP000051589">
    <property type="component" value="Unassembled WGS sequence"/>
</dbReference>